<proteinExistence type="predicted"/>
<gene>
    <name evidence="2" type="ORF">UFOVP1033_114</name>
    <name evidence="3" type="ORF">UFOVP1631_114</name>
</gene>
<dbReference type="EMBL" id="LR796981">
    <property type="protein sequence ID" value="CAB4179412.1"/>
    <property type="molecule type" value="Genomic_DNA"/>
</dbReference>
<reference evidence="3" key="1">
    <citation type="submission" date="2020-05" db="EMBL/GenBank/DDBJ databases">
        <authorList>
            <person name="Chiriac C."/>
            <person name="Salcher M."/>
            <person name="Ghai R."/>
            <person name="Kavagutti S V."/>
        </authorList>
    </citation>
    <scope>NUCLEOTIDE SEQUENCE</scope>
</reference>
<dbReference type="EMBL" id="LR797501">
    <property type="protein sequence ID" value="CAB4220953.1"/>
    <property type="molecule type" value="Genomic_DNA"/>
</dbReference>
<evidence type="ECO:0000313" key="3">
    <source>
        <dbReference type="EMBL" id="CAB4220953.1"/>
    </source>
</evidence>
<accession>A0A6J5SZJ7</accession>
<name>A0A6J5SZJ7_9CAUD</name>
<evidence type="ECO:0000256" key="1">
    <source>
        <dbReference type="SAM" id="MobiDB-lite"/>
    </source>
</evidence>
<sequence length="131" mass="14470">MSRGLEGEVVPQVNKPDSKVRLFHGSPKKITGDKIDPHYVSADRLGFEEGGIKGTWATSDIHEAARYAGDSGHIYEVHEKPDDLDTGFSKYSHDNAFNEGGPLTIKQEVGRPGLNLARLKHFSMGHDESRK</sequence>
<protein>
    <submittedName>
        <fullName evidence="3">Uncharacterized protein</fullName>
    </submittedName>
</protein>
<organism evidence="3">
    <name type="scientific">uncultured Caudovirales phage</name>
    <dbReference type="NCBI Taxonomy" id="2100421"/>
    <lineage>
        <taxon>Viruses</taxon>
        <taxon>Duplodnaviria</taxon>
        <taxon>Heunggongvirae</taxon>
        <taxon>Uroviricota</taxon>
        <taxon>Caudoviricetes</taxon>
        <taxon>Peduoviridae</taxon>
        <taxon>Maltschvirus</taxon>
        <taxon>Maltschvirus maltsch</taxon>
    </lineage>
</organism>
<evidence type="ECO:0000313" key="2">
    <source>
        <dbReference type="EMBL" id="CAB4179412.1"/>
    </source>
</evidence>
<feature type="region of interest" description="Disordered" evidence="1">
    <location>
        <begin position="1"/>
        <end position="25"/>
    </location>
</feature>